<accession>A0ABQ3CPW4</accession>
<dbReference type="Gene3D" id="1.10.30.50">
    <property type="match status" value="1"/>
</dbReference>
<evidence type="ECO:0000313" key="4">
    <source>
        <dbReference type="Proteomes" id="UP000653644"/>
    </source>
</evidence>
<feature type="domain" description="HNH nuclease" evidence="2">
    <location>
        <begin position="119"/>
        <end position="168"/>
    </location>
</feature>
<dbReference type="CDD" id="cd00085">
    <property type="entry name" value="HNHc"/>
    <property type="match status" value="1"/>
</dbReference>
<name>A0ABQ3CPW4_9ACTN</name>
<evidence type="ECO:0000259" key="2">
    <source>
        <dbReference type="SMART" id="SM00507"/>
    </source>
</evidence>
<reference evidence="4" key="1">
    <citation type="journal article" date="2019" name="Int. J. Syst. Evol. Microbiol.">
        <title>The Global Catalogue of Microorganisms (GCM) 10K type strain sequencing project: providing services to taxonomists for standard genome sequencing and annotation.</title>
        <authorList>
            <consortium name="The Broad Institute Genomics Platform"/>
            <consortium name="The Broad Institute Genome Sequencing Center for Infectious Disease"/>
            <person name="Wu L."/>
            <person name="Ma J."/>
        </authorList>
    </citation>
    <scope>NUCLEOTIDE SEQUENCE [LARGE SCALE GENOMIC DNA]</scope>
    <source>
        <strain evidence="4">JCM 4733</strain>
    </source>
</reference>
<evidence type="ECO:0000256" key="1">
    <source>
        <dbReference type="SAM" id="MobiDB-lite"/>
    </source>
</evidence>
<gene>
    <name evidence="3" type="ORF">GCM10010345_27180</name>
</gene>
<organism evidence="3 4">
    <name type="scientific">Streptomyces canarius</name>
    <dbReference type="NCBI Taxonomy" id="285453"/>
    <lineage>
        <taxon>Bacteria</taxon>
        <taxon>Bacillati</taxon>
        <taxon>Actinomycetota</taxon>
        <taxon>Actinomycetes</taxon>
        <taxon>Kitasatosporales</taxon>
        <taxon>Streptomycetaceae</taxon>
        <taxon>Streptomyces</taxon>
    </lineage>
</organism>
<dbReference type="Proteomes" id="UP000653644">
    <property type="component" value="Unassembled WGS sequence"/>
</dbReference>
<feature type="region of interest" description="Disordered" evidence="1">
    <location>
        <begin position="1"/>
        <end position="49"/>
    </location>
</feature>
<keyword evidence="3" id="KW-0255">Endonuclease</keyword>
<dbReference type="PANTHER" id="PTHR33877">
    <property type="entry name" value="SLL1193 PROTEIN"/>
    <property type="match status" value="1"/>
</dbReference>
<dbReference type="EMBL" id="BMVN01000007">
    <property type="protein sequence ID" value="GHA20680.1"/>
    <property type="molecule type" value="Genomic_DNA"/>
</dbReference>
<comment type="caution">
    <text evidence="3">The sequence shown here is derived from an EMBL/GenBank/DDBJ whole genome shotgun (WGS) entry which is preliminary data.</text>
</comment>
<dbReference type="PANTHER" id="PTHR33877:SF2">
    <property type="entry name" value="OS07G0170200 PROTEIN"/>
    <property type="match status" value="1"/>
</dbReference>
<keyword evidence="4" id="KW-1185">Reference proteome</keyword>
<dbReference type="Pfam" id="PF14279">
    <property type="entry name" value="HNH_5"/>
    <property type="match status" value="1"/>
</dbReference>
<protein>
    <submittedName>
        <fullName evidence="3">HNH endonuclease</fullName>
    </submittedName>
</protein>
<dbReference type="InterPro" id="IPR003615">
    <property type="entry name" value="HNH_nuc"/>
</dbReference>
<keyword evidence="3" id="KW-0378">Hydrolase</keyword>
<dbReference type="InterPro" id="IPR029471">
    <property type="entry name" value="HNH_5"/>
</dbReference>
<dbReference type="GO" id="GO:0004519">
    <property type="term" value="F:endonuclease activity"/>
    <property type="evidence" value="ECO:0007669"/>
    <property type="project" value="UniProtKB-KW"/>
</dbReference>
<dbReference type="SMART" id="SM00507">
    <property type="entry name" value="HNHc"/>
    <property type="match status" value="1"/>
</dbReference>
<sequence length="227" mass="24858">MIRGMNEGVVENTPSPLPGHGGAFTRHEERLTSDRPGASHAPPTPKEAPVPHVLVLNASYEPLGVVPLRRALVLVLENKAVSLEESGAYMHSATVTLPAPSVVRLKRFVRVPYRGPVPLTRRALFARDGGRCMYCGGVATSVDHVIPRSRGGKHVWDNVVASCRRCNHVKADRHLVELGWRLRHKPAPPTGLAWRIIGTGHRDPRWLPYLQPYGADDALARIDGISA</sequence>
<keyword evidence="3" id="KW-0540">Nuclease</keyword>
<proteinExistence type="predicted"/>
<dbReference type="InterPro" id="IPR052892">
    <property type="entry name" value="NA-targeting_endonuclease"/>
</dbReference>
<evidence type="ECO:0000313" key="3">
    <source>
        <dbReference type="EMBL" id="GHA20680.1"/>
    </source>
</evidence>